<organism evidence="6 10">
    <name type="scientific">Rhodococcus hoagii</name>
    <name type="common">Corynebacterium equii</name>
    <dbReference type="NCBI Taxonomy" id="43767"/>
    <lineage>
        <taxon>Bacteria</taxon>
        <taxon>Bacillati</taxon>
        <taxon>Actinomycetota</taxon>
        <taxon>Actinomycetes</taxon>
        <taxon>Mycobacteriales</taxon>
        <taxon>Nocardiaceae</taxon>
        <taxon>Prescottella</taxon>
    </lineage>
</organism>
<evidence type="ECO:0000259" key="5">
    <source>
        <dbReference type="PROSITE" id="PS50977"/>
    </source>
</evidence>
<keyword evidence="3" id="KW-0804">Transcription</keyword>
<evidence type="ECO:0000256" key="4">
    <source>
        <dbReference type="PROSITE-ProRule" id="PRU00335"/>
    </source>
</evidence>
<dbReference type="InterPro" id="IPR009057">
    <property type="entry name" value="Homeodomain-like_sf"/>
</dbReference>
<name>A0A9Q2SAG0_RHOHA</name>
<keyword evidence="2 4" id="KW-0238">DNA-binding</keyword>
<dbReference type="Pfam" id="PF00440">
    <property type="entry name" value="TetR_N"/>
    <property type="match status" value="1"/>
</dbReference>
<dbReference type="GO" id="GO:0045892">
    <property type="term" value="P:negative regulation of DNA-templated transcription"/>
    <property type="evidence" value="ECO:0007669"/>
    <property type="project" value="InterPro"/>
</dbReference>
<dbReference type="EMBL" id="WVDC01000005">
    <property type="protein sequence ID" value="NKW42209.1"/>
    <property type="molecule type" value="Genomic_DNA"/>
</dbReference>
<evidence type="ECO:0000313" key="6">
    <source>
        <dbReference type="EMBL" id="MBM4564616.1"/>
    </source>
</evidence>
<feature type="DNA-binding region" description="H-T-H motif" evidence="4">
    <location>
        <begin position="53"/>
        <end position="72"/>
    </location>
</feature>
<accession>A0A9Q2SAG0</accession>
<dbReference type="EMBL" id="WVBC01000001">
    <property type="protein sequence ID" value="NKT76639.1"/>
    <property type="molecule type" value="Genomic_DNA"/>
</dbReference>
<evidence type="ECO:0000313" key="10">
    <source>
        <dbReference type="Proteomes" id="UP000808906"/>
    </source>
</evidence>
<gene>
    <name evidence="6" type="ORF">GS441_03880</name>
    <name evidence="7" type="ORF">GS882_00110</name>
    <name evidence="8" type="ORF">GS947_11435</name>
    <name evidence="9" type="ORF">GS947_16075</name>
</gene>
<proteinExistence type="predicted"/>
<protein>
    <submittedName>
        <fullName evidence="6">TetR family transcriptional regulator</fullName>
    </submittedName>
</protein>
<dbReference type="EMBL" id="WVDC01000006">
    <property type="protein sequence ID" value="NKW43081.1"/>
    <property type="molecule type" value="Genomic_DNA"/>
</dbReference>
<comment type="caution">
    <text evidence="6">The sequence shown here is derived from an EMBL/GenBank/DDBJ whole genome shotgun (WGS) entry which is preliminary data.</text>
</comment>
<sequence length="251" mass="26825">MGTTAAHPRVSRTMSMLWTPPGEEHTSQTGLTLAAIIDTATAIADERGDTAVPLRAIGKRLGCSAMALYTYVDGKDELLDLMYDRAHREFGTAAPVSVIEWTERLLELYLAHPWLLDIAPARPVLGPHQQQAFELLLGTLVPYGFDRRDIVAIASSAYSLPAAAARTIVDARRARSAGEDHGEPSWNPRLEALAAAAPDFAERFPLASGLGHGAPGGGVPSMEQAARENLRRSVELLVAGASDREDSAHAG</sequence>
<dbReference type="SUPFAM" id="SSF46689">
    <property type="entry name" value="Homeodomain-like"/>
    <property type="match status" value="1"/>
</dbReference>
<dbReference type="Gene3D" id="1.10.357.10">
    <property type="entry name" value="Tetracycline Repressor, domain 2"/>
    <property type="match status" value="1"/>
</dbReference>
<evidence type="ECO:0000256" key="2">
    <source>
        <dbReference type="ARBA" id="ARBA00023125"/>
    </source>
</evidence>
<dbReference type="InterPro" id="IPR004111">
    <property type="entry name" value="Repressor_TetR_C"/>
</dbReference>
<evidence type="ECO:0000313" key="9">
    <source>
        <dbReference type="EMBL" id="NKW43081.1"/>
    </source>
</evidence>
<dbReference type="Proteomes" id="UP000808906">
    <property type="component" value="Unassembled WGS sequence"/>
</dbReference>
<evidence type="ECO:0000313" key="8">
    <source>
        <dbReference type="EMBL" id="NKW42209.1"/>
    </source>
</evidence>
<feature type="domain" description="HTH tetR-type" evidence="5">
    <location>
        <begin position="30"/>
        <end position="90"/>
    </location>
</feature>
<evidence type="ECO:0000256" key="3">
    <source>
        <dbReference type="ARBA" id="ARBA00023163"/>
    </source>
</evidence>
<dbReference type="Gene3D" id="1.10.10.60">
    <property type="entry name" value="Homeodomain-like"/>
    <property type="match status" value="1"/>
</dbReference>
<dbReference type="SUPFAM" id="SSF48498">
    <property type="entry name" value="Tetracyclin repressor-like, C-terminal domain"/>
    <property type="match status" value="1"/>
</dbReference>
<dbReference type="EMBL" id="WUXR01000001">
    <property type="protein sequence ID" value="MBM4564616.1"/>
    <property type="molecule type" value="Genomic_DNA"/>
</dbReference>
<dbReference type="GO" id="GO:0003677">
    <property type="term" value="F:DNA binding"/>
    <property type="evidence" value="ECO:0007669"/>
    <property type="project" value="UniProtKB-UniRule"/>
</dbReference>
<dbReference type="Proteomes" id="UP000608063">
    <property type="component" value="Unassembled WGS sequence"/>
</dbReference>
<evidence type="ECO:0000313" key="7">
    <source>
        <dbReference type="EMBL" id="NKT76639.1"/>
    </source>
</evidence>
<dbReference type="RefSeq" id="WP_084961739.1">
    <property type="nucleotide sequence ID" value="NZ_CP095477.1"/>
</dbReference>
<reference evidence="7" key="2">
    <citation type="journal article" date="2020" name="Environ. Microbiol.">
        <title>The novel and transferable erm(51) gene confers Macrolides, Lincosamides, and Streptogramins B (MLSB) resistance to clonal Rhodococcus equi in the environment.</title>
        <authorList>
            <person name="Huber L."/>
            <person name="Giguere S."/>
            <person name="Slovis N.M."/>
            <person name="Alvarez-Narvaez S."/>
            <person name="Hart K.A."/>
            <person name="Greiter M."/>
            <person name="Morris E.R.A."/>
            <person name="Cohen N.D."/>
        </authorList>
    </citation>
    <scope>NUCLEOTIDE SEQUENCE</scope>
    <source>
        <strain evidence="7">Lh_116_1</strain>
        <strain evidence="8">Lh_16_1</strain>
    </source>
</reference>
<keyword evidence="1" id="KW-0805">Transcription regulation</keyword>
<evidence type="ECO:0000256" key="1">
    <source>
        <dbReference type="ARBA" id="ARBA00023015"/>
    </source>
</evidence>
<dbReference type="Pfam" id="PF02909">
    <property type="entry name" value="TetR_C_1"/>
    <property type="match status" value="1"/>
</dbReference>
<dbReference type="AlphaFoldDB" id="A0A9Q2SAG0"/>
<dbReference type="Proteomes" id="UP000603463">
    <property type="component" value="Unassembled WGS sequence"/>
</dbReference>
<dbReference type="PROSITE" id="PS50977">
    <property type="entry name" value="HTH_TETR_2"/>
    <property type="match status" value="1"/>
</dbReference>
<reference evidence="6" key="1">
    <citation type="submission" date="2019-11" db="EMBL/GenBank/DDBJ databases">
        <title>Spread of Macrolides and rifampicin resistant Rhodococcus equi in clinical isolates in the USA.</title>
        <authorList>
            <person name="Alvarez-Narvaez S."/>
            <person name="Huber L."/>
            <person name="Cohen N.D."/>
            <person name="Slovis N."/>
            <person name="Greiter M."/>
            <person name="Giguere S."/>
            <person name="Hart K."/>
        </authorList>
    </citation>
    <scope>NUCLEOTIDE SEQUENCE</scope>
    <source>
        <strain evidence="6">Lh_17</strain>
    </source>
</reference>
<dbReference type="InterPro" id="IPR036271">
    <property type="entry name" value="Tet_transcr_reg_TetR-rel_C_sf"/>
</dbReference>
<dbReference type="InterPro" id="IPR001647">
    <property type="entry name" value="HTH_TetR"/>
</dbReference>